<evidence type="ECO:0000313" key="2">
    <source>
        <dbReference type="EMBL" id="KAJ4440574.1"/>
    </source>
</evidence>
<evidence type="ECO:0000313" key="3">
    <source>
        <dbReference type="Proteomes" id="UP001148838"/>
    </source>
</evidence>
<accession>A0ABQ8T272</accession>
<dbReference type="Proteomes" id="UP001148838">
    <property type="component" value="Unassembled WGS sequence"/>
</dbReference>
<name>A0ABQ8T272_PERAM</name>
<sequence>MSLGSSTEPEMSLGSSTESYPAFACIGLRENPGKNLNQVTYPDRDSGFAARRADRYSTEFKLAPGGETLRDYVIPSLANKSSDEIVTLLRDTGITVASAASAVVNYHLTLGSIAEAAKVALRFRAYYSAPVLRRPLVQAYIRTEDRDSFITILRQIHDSVDRAVAADEESAGSVPDRTEIVGNFVMDIATFSRKNRPARIEAVLQGLLDQGLSLSNSSAERLQNKLGEELTSEISNLLGKLTSGDLVPSAVNRPAGALPGAMGKLQPRPLGCFGKPLMIMLWGNHRFPCFKYGNMSTEDMPHSGRPSTGRNDENIAKIKRPIDEDRRKTIDEVSEQMNLSWNTVQ</sequence>
<dbReference type="EMBL" id="JAJSOF020000017">
    <property type="protein sequence ID" value="KAJ4440574.1"/>
    <property type="molecule type" value="Genomic_DNA"/>
</dbReference>
<feature type="compositionally biased region" description="Basic and acidic residues" evidence="1">
    <location>
        <begin position="310"/>
        <end position="331"/>
    </location>
</feature>
<proteinExistence type="predicted"/>
<dbReference type="InterPro" id="IPR033490">
    <property type="entry name" value="LRP130"/>
</dbReference>
<dbReference type="PANTHER" id="PTHR46669:SF1">
    <property type="entry name" value="LEUCINE-RICH PPR MOTIF-CONTAINING PROTEIN, MITOCHONDRIAL"/>
    <property type="match status" value="1"/>
</dbReference>
<reference evidence="2 3" key="1">
    <citation type="journal article" date="2022" name="Allergy">
        <title>Genome assembly and annotation of Periplaneta americana reveal a comprehensive cockroach allergen profile.</title>
        <authorList>
            <person name="Wang L."/>
            <person name="Xiong Q."/>
            <person name="Saelim N."/>
            <person name="Wang L."/>
            <person name="Nong W."/>
            <person name="Wan A.T."/>
            <person name="Shi M."/>
            <person name="Liu X."/>
            <person name="Cao Q."/>
            <person name="Hui J.H.L."/>
            <person name="Sookrung N."/>
            <person name="Leung T.F."/>
            <person name="Tungtrongchitr A."/>
            <person name="Tsui S.K.W."/>
        </authorList>
    </citation>
    <scope>NUCLEOTIDE SEQUENCE [LARGE SCALE GENOMIC DNA]</scope>
    <source>
        <strain evidence="2">PWHHKU_190912</strain>
    </source>
</reference>
<protein>
    <submittedName>
        <fullName evidence="2">Uncharacterized protein</fullName>
    </submittedName>
</protein>
<comment type="caution">
    <text evidence="2">The sequence shown here is derived from an EMBL/GenBank/DDBJ whole genome shotgun (WGS) entry which is preliminary data.</text>
</comment>
<feature type="region of interest" description="Disordered" evidence="1">
    <location>
        <begin position="299"/>
        <end position="331"/>
    </location>
</feature>
<dbReference type="PANTHER" id="PTHR46669">
    <property type="entry name" value="LEUCINE-RICH PPR MOTIF-CONTAINING PROTEIN, MITOCHONDRIAL"/>
    <property type="match status" value="1"/>
</dbReference>
<gene>
    <name evidence="2" type="ORF">ANN_08719</name>
</gene>
<organism evidence="2 3">
    <name type="scientific">Periplaneta americana</name>
    <name type="common">American cockroach</name>
    <name type="synonym">Blatta americana</name>
    <dbReference type="NCBI Taxonomy" id="6978"/>
    <lineage>
        <taxon>Eukaryota</taxon>
        <taxon>Metazoa</taxon>
        <taxon>Ecdysozoa</taxon>
        <taxon>Arthropoda</taxon>
        <taxon>Hexapoda</taxon>
        <taxon>Insecta</taxon>
        <taxon>Pterygota</taxon>
        <taxon>Neoptera</taxon>
        <taxon>Polyneoptera</taxon>
        <taxon>Dictyoptera</taxon>
        <taxon>Blattodea</taxon>
        <taxon>Blattoidea</taxon>
        <taxon>Blattidae</taxon>
        <taxon>Blattinae</taxon>
        <taxon>Periplaneta</taxon>
    </lineage>
</organism>
<keyword evidence="3" id="KW-1185">Reference proteome</keyword>
<evidence type="ECO:0000256" key="1">
    <source>
        <dbReference type="SAM" id="MobiDB-lite"/>
    </source>
</evidence>